<dbReference type="InterPro" id="IPR021924">
    <property type="entry name" value="DUF3537"/>
</dbReference>
<protein>
    <submittedName>
        <fullName evidence="1">Uncharacterized protein</fullName>
    </submittedName>
</protein>
<dbReference type="PANTHER" id="PTHR31963">
    <property type="entry name" value="RAS GUANINE NUCLEOTIDE EXCHANGE FACTOR K"/>
    <property type="match status" value="1"/>
</dbReference>
<dbReference type="OrthoDB" id="1916325at2759"/>
<evidence type="ECO:0000313" key="2">
    <source>
        <dbReference type="Proteomes" id="UP000242715"/>
    </source>
</evidence>
<accession>A0A2Z6N1M2</accession>
<organism evidence="1 2">
    <name type="scientific">Trifolium subterraneum</name>
    <name type="common">Subterranean clover</name>
    <dbReference type="NCBI Taxonomy" id="3900"/>
    <lineage>
        <taxon>Eukaryota</taxon>
        <taxon>Viridiplantae</taxon>
        <taxon>Streptophyta</taxon>
        <taxon>Embryophyta</taxon>
        <taxon>Tracheophyta</taxon>
        <taxon>Spermatophyta</taxon>
        <taxon>Magnoliopsida</taxon>
        <taxon>eudicotyledons</taxon>
        <taxon>Gunneridae</taxon>
        <taxon>Pentapetalae</taxon>
        <taxon>rosids</taxon>
        <taxon>fabids</taxon>
        <taxon>Fabales</taxon>
        <taxon>Fabaceae</taxon>
        <taxon>Papilionoideae</taxon>
        <taxon>50 kb inversion clade</taxon>
        <taxon>NPAAA clade</taxon>
        <taxon>Hologalegina</taxon>
        <taxon>IRL clade</taxon>
        <taxon>Trifolieae</taxon>
        <taxon>Trifolium</taxon>
    </lineage>
</organism>
<dbReference type="Pfam" id="PF12056">
    <property type="entry name" value="DUF3537"/>
    <property type="match status" value="1"/>
</dbReference>
<dbReference type="AlphaFoldDB" id="A0A2Z6N1M2"/>
<dbReference type="EMBL" id="DF973409">
    <property type="protein sequence ID" value="GAU29895.1"/>
    <property type="molecule type" value="Genomic_DNA"/>
</dbReference>
<dbReference type="PANTHER" id="PTHR31963:SF17">
    <property type="entry name" value="PROTEIN, PUTATIVE (DUF3537)-RELATED"/>
    <property type="match status" value="1"/>
</dbReference>
<dbReference type="Proteomes" id="UP000242715">
    <property type="component" value="Unassembled WGS sequence"/>
</dbReference>
<proteinExistence type="predicted"/>
<sequence length="127" mass="14534">MLPIYSHTISFHKRQALVTYMENNRAGITVYGFMLDRTWLHSIFVHILNFHLLVESHSAGYDIQHVNDVHLVCIVLRSCKCVHVSSYSAGNILISDDTQDKHVEVKSWQQAFAATYTAETSLKIRSL</sequence>
<name>A0A2Z6N1M2_TRISU</name>
<keyword evidence="2" id="KW-1185">Reference proteome</keyword>
<evidence type="ECO:0000313" key="1">
    <source>
        <dbReference type="EMBL" id="GAU29895.1"/>
    </source>
</evidence>
<reference evidence="2" key="1">
    <citation type="journal article" date="2017" name="Front. Plant Sci.">
        <title>Climate Clever Clovers: New Paradigm to Reduce the Environmental Footprint of Ruminants by Breeding Low Methanogenic Forages Utilizing Haplotype Variation.</title>
        <authorList>
            <person name="Kaur P."/>
            <person name="Appels R."/>
            <person name="Bayer P.E."/>
            <person name="Keeble-Gagnere G."/>
            <person name="Wang J."/>
            <person name="Hirakawa H."/>
            <person name="Shirasawa K."/>
            <person name="Vercoe P."/>
            <person name="Stefanova K."/>
            <person name="Durmic Z."/>
            <person name="Nichols P."/>
            <person name="Revell C."/>
            <person name="Isobe S.N."/>
            <person name="Edwards D."/>
            <person name="Erskine W."/>
        </authorList>
    </citation>
    <scope>NUCLEOTIDE SEQUENCE [LARGE SCALE GENOMIC DNA]</scope>
    <source>
        <strain evidence="2">cv. Daliak</strain>
    </source>
</reference>
<gene>
    <name evidence="1" type="ORF">TSUD_379850</name>
</gene>